<dbReference type="EMBL" id="JAPHNI010000189">
    <property type="protein sequence ID" value="KAJ8114512.1"/>
    <property type="molecule type" value="Genomic_DNA"/>
</dbReference>
<dbReference type="Proteomes" id="UP001153331">
    <property type="component" value="Unassembled WGS sequence"/>
</dbReference>
<reference evidence="1" key="1">
    <citation type="submission" date="2022-11" db="EMBL/GenBank/DDBJ databases">
        <title>Genome Sequence of Boeremia exigua.</title>
        <authorList>
            <person name="Buettner E."/>
        </authorList>
    </citation>
    <scope>NUCLEOTIDE SEQUENCE</scope>
    <source>
        <strain evidence="1">CU02</strain>
    </source>
</reference>
<keyword evidence="2" id="KW-1185">Reference proteome</keyword>
<name>A0ACC2IH74_9PLEO</name>
<sequence>MFAADLSWQVGESVGQRKERKARERSSGTPSVRTSTTSRSSSSTDRQEWWAAGLTKIKAKASSKSSSQRRPSTSPIPNPQQRSDLPQLAPVCETVARDFPTWELEFPNHLQDSAPKPAYMVSKSLSPTLPSGGSMDLFECDVPELEGDISSRYTHSILSVSSRDQQWEVKTPPAEALTEYDELHGCDPCTLASDPTRTGVGSHEQQEPAMTPRADVLDRQKRSMIVPLIETRIDEKISSPEISSPETIRPDDPNAKAIACRPLAQWESLSPMMVPNNLRKPSMPHTAQVSVAQNNTFVRTRFQRFLQRLESAGPQLVLDRLKDSLEVPADSEEELLEQQLWLLTGFQLQSLGKGRIVPKPHCDTGRILELYGNLSEVYQSSAMHPSQTVHFLTTKPQRTLSLPSNVSYLTVREFGTVPLPYPEDFFSHIRASTLPSLVPSAKLPELFRECYKLLAPGGLLEIRIMDAAPVRKTAGPMMRMWIEDRLSVNLEKLFRCSKPCSLIPGWLAEAGFELSTGNEMGPKLPCAFNSVSDDVDDELSAMIGQALWKDTWGPFVEDLPGEPKWWWEEEIIVQECLKRRTMLECRCLYAYKK</sequence>
<gene>
    <name evidence="1" type="ORF">OPT61_g3627</name>
</gene>
<proteinExistence type="predicted"/>
<evidence type="ECO:0000313" key="1">
    <source>
        <dbReference type="EMBL" id="KAJ8114512.1"/>
    </source>
</evidence>
<accession>A0ACC2IH74</accession>
<evidence type="ECO:0000313" key="2">
    <source>
        <dbReference type="Proteomes" id="UP001153331"/>
    </source>
</evidence>
<organism evidence="1 2">
    <name type="scientific">Boeremia exigua</name>
    <dbReference type="NCBI Taxonomy" id="749465"/>
    <lineage>
        <taxon>Eukaryota</taxon>
        <taxon>Fungi</taxon>
        <taxon>Dikarya</taxon>
        <taxon>Ascomycota</taxon>
        <taxon>Pezizomycotina</taxon>
        <taxon>Dothideomycetes</taxon>
        <taxon>Pleosporomycetidae</taxon>
        <taxon>Pleosporales</taxon>
        <taxon>Pleosporineae</taxon>
        <taxon>Didymellaceae</taxon>
        <taxon>Boeremia</taxon>
    </lineage>
</organism>
<comment type="caution">
    <text evidence="1">The sequence shown here is derived from an EMBL/GenBank/DDBJ whole genome shotgun (WGS) entry which is preliminary data.</text>
</comment>
<protein>
    <submittedName>
        <fullName evidence="1">Uncharacterized protein</fullName>
    </submittedName>
</protein>